<dbReference type="Proteomes" id="UP000298125">
    <property type="component" value="Unassembled WGS sequence"/>
</dbReference>
<proteinExistence type="predicted"/>
<organism evidence="3 4">
    <name type="scientific">Leptospira perdikensis</name>
    <dbReference type="NCBI Taxonomy" id="2484948"/>
    <lineage>
        <taxon>Bacteria</taxon>
        <taxon>Pseudomonadati</taxon>
        <taxon>Spirochaetota</taxon>
        <taxon>Spirochaetia</taxon>
        <taxon>Leptospirales</taxon>
        <taxon>Leptospiraceae</taxon>
        <taxon>Leptospira</taxon>
    </lineage>
</organism>
<dbReference type="OrthoDB" id="345734at2"/>
<comment type="caution">
    <text evidence="3">The sequence shown here is derived from an EMBL/GenBank/DDBJ whole genome shotgun (WGS) entry which is preliminary data.</text>
</comment>
<evidence type="ECO:0000313" key="4">
    <source>
        <dbReference type="Proteomes" id="UP000298125"/>
    </source>
</evidence>
<accession>A0A4R9JN36</accession>
<feature type="signal peptide" evidence="1">
    <location>
        <begin position="1"/>
        <end position="20"/>
    </location>
</feature>
<dbReference type="InterPro" id="IPR011448">
    <property type="entry name" value="DUF1554"/>
</dbReference>
<gene>
    <name evidence="3" type="ORF">EHQ49_01030</name>
</gene>
<dbReference type="PROSITE" id="PS51257">
    <property type="entry name" value="PROKAR_LIPOPROTEIN"/>
    <property type="match status" value="1"/>
</dbReference>
<dbReference type="InterPro" id="IPR036116">
    <property type="entry name" value="FN3_sf"/>
</dbReference>
<dbReference type="PROSITE" id="PS50853">
    <property type="entry name" value="FN3"/>
    <property type="match status" value="1"/>
</dbReference>
<dbReference type="InterPro" id="IPR013783">
    <property type="entry name" value="Ig-like_fold"/>
</dbReference>
<dbReference type="AlphaFoldDB" id="A0A4R9JN36"/>
<feature type="domain" description="Fibronectin type-III" evidence="2">
    <location>
        <begin position="51"/>
        <end position="148"/>
    </location>
</feature>
<dbReference type="SUPFAM" id="SSF49265">
    <property type="entry name" value="Fibronectin type III"/>
    <property type="match status" value="1"/>
</dbReference>
<dbReference type="InterPro" id="IPR016187">
    <property type="entry name" value="CTDL_fold"/>
</dbReference>
<evidence type="ECO:0000256" key="1">
    <source>
        <dbReference type="SAM" id="SignalP"/>
    </source>
</evidence>
<sequence>MRIKFINICILFFVFLQACKPTGLCNFKDLNNSCGISNFLVQSNCSITPDPPAKPQNIVGSTFNSLVVINWNPVHCASHYNVYWSTTPNVNILTANKIVTQEAKLNHTGIINGITYYYVISAVNSFNRKESLLSDEVFFSPVTTTLKTFVTSITYFISTIGSVAGADAICNSDSGKPAGTSSYKALLVDESGCSGIPCRRASFTANLGDNQIDWVLKPNTNYVRSDGVTPIMTTNVNGLFIFGTLTNSWTSAVTTGISGMSGTWTTFGGLTCNNYSEYLTGSLTSTQYNQTGSGSLSNASSSCTNAFTLLCIEQ</sequence>
<protein>
    <submittedName>
        <fullName evidence="3">DUF1554 domain-containing protein</fullName>
    </submittedName>
</protein>
<dbReference type="InterPro" id="IPR016186">
    <property type="entry name" value="C-type_lectin-like/link_sf"/>
</dbReference>
<keyword evidence="4" id="KW-1185">Reference proteome</keyword>
<keyword evidence="1" id="KW-0732">Signal</keyword>
<dbReference type="EMBL" id="RQGA01000002">
    <property type="protein sequence ID" value="TGL45613.1"/>
    <property type="molecule type" value="Genomic_DNA"/>
</dbReference>
<dbReference type="Pfam" id="PF07588">
    <property type="entry name" value="DUF1554"/>
    <property type="match status" value="1"/>
</dbReference>
<name>A0A4R9JN36_9LEPT</name>
<feature type="chain" id="PRO_5020724864" evidence="1">
    <location>
        <begin position="21"/>
        <end position="314"/>
    </location>
</feature>
<dbReference type="SUPFAM" id="SSF56436">
    <property type="entry name" value="C-type lectin-like"/>
    <property type="match status" value="1"/>
</dbReference>
<evidence type="ECO:0000259" key="2">
    <source>
        <dbReference type="PROSITE" id="PS50853"/>
    </source>
</evidence>
<evidence type="ECO:0000313" key="3">
    <source>
        <dbReference type="EMBL" id="TGL45613.1"/>
    </source>
</evidence>
<dbReference type="InterPro" id="IPR003961">
    <property type="entry name" value="FN3_dom"/>
</dbReference>
<reference evidence="3" key="1">
    <citation type="journal article" date="2019" name="PLoS Negl. Trop. Dis.">
        <title>Revisiting the worldwide diversity of Leptospira species in the environment.</title>
        <authorList>
            <person name="Vincent A.T."/>
            <person name="Schiettekatte O."/>
            <person name="Bourhy P."/>
            <person name="Veyrier F.J."/>
            <person name="Picardeau M."/>
        </authorList>
    </citation>
    <scope>NUCLEOTIDE SEQUENCE [LARGE SCALE GENOMIC DNA]</scope>
    <source>
        <strain evidence="3">201702692</strain>
    </source>
</reference>
<dbReference type="Gene3D" id="3.10.100.10">
    <property type="entry name" value="Mannose-Binding Protein A, subunit A"/>
    <property type="match status" value="1"/>
</dbReference>
<dbReference type="Gene3D" id="2.60.40.10">
    <property type="entry name" value="Immunoglobulins"/>
    <property type="match status" value="1"/>
</dbReference>